<evidence type="ECO:0000313" key="6">
    <source>
        <dbReference type="EMBL" id="HJF65551.1"/>
    </source>
</evidence>
<name>A0A9D3A1E0_9ACTN</name>
<dbReference type="PROSITE" id="PS50043">
    <property type="entry name" value="HTH_LUXR_2"/>
    <property type="match status" value="1"/>
</dbReference>
<reference evidence="6" key="2">
    <citation type="submission" date="2021-09" db="EMBL/GenBank/DDBJ databases">
        <authorList>
            <person name="Gilroy R."/>
        </authorList>
    </citation>
    <scope>NUCLEOTIDE SEQUENCE</scope>
    <source>
        <strain evidence="6">ChiGjej6B6-11269</strain>
    </source>
</reference>
<dbReference type="InterPro" id="IPR000792">
    <property type="entry name" value="Tscrpt_reg_LuxR_C"/>
</dbReference>
<dbReference type="Gene3D" id="1.10.10.10">
    <property type="entry name" value="Winged helix-like DNA-binding domain superfamily/Winged helix DNA-binding domain"/>
    <property type="match status" value="1"/>
</dbReference>
<dbReference type="InterPro" id="IPR036388">
    <property type="entry name" value="WH-like_DNA-bd_sf"/>
</dbReference>
<dbReference type="InterPro" id="IPR016032">
    <property type="entry name" value="Sig_transdc_resp-reg_C-effctor"/>
</dbReference>
<feature type="transmembrane region" description="Helical" evidence="4">
    <location>
        <begin position="94"/>
        <end position="116"/>
    </location>
</feature>
<dbReference type="Proteomes" id="UP000786989">
    <property type="component" value="Unassembled WGS sequence"/>
</dbReference>
<dbReference type="PRINTS" id="PR00038">
    <property type="entry name" value="HTHLUXR"/>
</dbReference>
<accession>A0A9D3A1E0</accession>
<keyword evidence="4" id="KW-0472">Membrane</keyword>
<reference evidence="6" key="1">
    <citation type="journal article" date="2021" name="PeerJ">
        <title>Extensive microbial diversity within the chicken gut microbiome revealed by metagenomics and culture.</title>
        <authorList>
            <person name="Gilroy R."/>
            <person name="Ravi A."/>
            <person name="Getino M."/>
            <person name="Pursley I."/>
            <person name="Horton D.L."/>
            <person name="Alikhan N.F."/>
            <person name="Baker D."/>
            <person name="Gharbi K."/>
            <person name="Hall N."/>
            <person name="Watson M."/>
            <person name="Adriaenssens E.M."/>
            <person name="Foster-Nyarko E."/>
            <person name="Jarju S."/>
            <person name="Secka A."/>
            <person name="Antonio M."/>
            <person name="Oren A."/>
            <person name="Chaudhuri R.R."/>
            <person name="La Ragione R."/>
            <person name="Hildebrand F."/>
            <person name="Pallen M.J."/>
        </authorList>
    </citation>
    <scope>NUCLEOTIDE SEQUENCE</scope>
    <source>
        <strain evidence="6">ChiGjej6B6-11269</strain>
    </source>
</reference>
<organism evidence="6 7">
    <name type="scientific">Slackia equolifaciens</name>
    <dbReference type="NCBI Taxonomy" id="498718"/>
    <lineage>
        <taxon>Bacteria</taxon>
        <taxon>Bacillati</taxon>
        <taxon>Actinomycetota</taxon>
        <taxon>Coriobacteriia</taxon>
        <taxon>Eggerthellales</taxon>
        <taxon>Eggerthellaceae</taxon>
        <taxon>Slackia</taxon>
    </lineage>
</organism>
<dbReference type="EMBL" id="DYWI01000103">
    <property type="protein sequence ID" value="HJF65551.1"/>
    <property type="molecule type" value="Genomic_DNA"/>
</dbReference>
<dbReference type="PANTHER" id="PTHR44688:SF16">
    <property type="entry name" value="DNA-BINDING TRANSCRIPTIONAL ACTIVATOR DEVR_DOSR"/>
    <property type="match status" value="1"/>
</dbReference>
<dbReference type="GO" id="GO:0003677">
    <property type="term" value="F:DNA binding"/>
    <property type="evidence" value="ECO:0007669"/>
    <property type="project" value="UniProtKB-KW"/>
</dbReference>
<evidence type="ECO:0000256" key="4">
    <source>
        <dbReference type="SAM" id="Phobius"/>
    </source>
</evidence>
<dbReference type="AlphaFoldDB" id="A0A9D3A1E0"/>
<evidence type="ECO:0000256" key="3">
    <source>
        <dbReference type="ARBA" id="ARBA00023163"/>
    </source>
</evidence>
<feature type="transmembrane region" description="Helical" evidence="4">
    <location>
        <begin position="279"/>
        <end position="302"/>
    </location>
</feature>
<evidence type="ECO:0000256" key="2">
    <source>
        <dbReference type="ARBA" id="ARBA00023125"/>
    </source>
</evidence>
<evidence type="ECO:0000313" key="7">
    <source>
        <dbReference type="Proteomes" id="UP000786989"/>
    </source>
</evidence>
<feature type="transmembrane region" description="Helical" evidence="4">
    <location>
        <begin position="308"/>
        <end position="326"/>
    </location>
</feature>
<feature type="transmembrane region" description="Helical" evidence="4">
    <location>
        <begin position="220"/>
        <end position="238"/>
    </location>
</feature>
<keyword evidence="4" id="KW-1133">Transmembrane helix</keyword>
<keyword evidence="4" id="KW-0812">Transmembrane</keyword>
<comment type="caution">
    <text evidence="6">The sequence shown here is derived from an EMBL/GenBank/DDBJ whole genome shotgun (WGS) entry which is preliminary data.</text>
</comment>
<dbReference type="Pfam" id="PF00196">
    <property type="entry name" value="GerE"/>
    <property type="match status" value="1"/>
</dbReference>
<evidence type="ECO:0000259" key="5">
    <source>
        <dbReference type="PROSITE" id="PS50043"/>
    </source>
</evidence>
<evidence type="ECO:0000256" key="1">
    <source>
        <dbReference type="ARBA" id="ARBA00023015"/>
    </source>
</evidence>
<feature type="transmembrane region" description="Helical" evidence="4">
    <location>
        <begin position="362"/>
        <end position="387"/>
    </location>
</feature>
<dbReference type="SMART" id="SM00421">
    <property type="entry name" value="HTH_LUXR"/>
    <property type="match status" value="1"/>
</dbReference>
<feature type="transmembrane region" description="Helical" evidence="4">
    <location>
        <begin position="180"/>
        <end position="199"/>
    </location>
</feature>
<sequence>MADTALNAGDEAKVRGVFSDGSDAGPTTLQPLRFLGMGLLITWLCCTHIDTIYLSESDQIRLVVETGMRIGDIGAFLVLAIFSRRIGVLSRHHMMPSLLVILTAVGTGAIGLPLATAESHSVAVFALSVVTAFGGAVLFCLWAEIFCQMGVTSMVIYGGGSCIVAWAMYCLISTMMQPYAVIATAVMPLLSIACAWASFKVVPHEPPRVAEVNYPIPWKIILIMAIAGTISGFTGVLLGDTAYLGAVHRIWATAFAGALMLYMALRHPGRFDMRGMTRVCLVVTVVAFVILPLTTVGLTPVVSFLMKLAYVWFTVFVIALLASLAFRFDLPSLRLFAIARACSEGGIFVGVMMREVVGRSAIVLDMSTLAVASVVGLLVVGVCVLVWRSESTVNADWGAAGISLESGERVLGPRERLIMSCERIADEYGLTERETEVLLLIGQGKTRTQIEQELFLSQNTVKTHIRHLYAKLDVHSKEEACALIGVKAN</sequence>
<dbReference type="GO" id="GO:0006355">
    <property type="term" value="P:regulation of DNA-templated transcription"/>
    <property type="evidence" value="ECO:0007669"/>
    <property type="project" value="InterPro"/>
</dbReference>
<feature type="transmembrane region" description="Helical" evidence="4">
    <location>
        <begin position="60"/>
        <end position="82"/>
    </location>
</feature>
<gene>
    <name evidence="6" type="ORF">K8U77_05500</name>
</gene>
<feature type="transmembrane region" description="Helical" evidence="4">
    <location>
        <begin position="34"/>
        <end position="54"/>
    </location>
</feature>
<dbReference type="SUPFAM" id="SSF46894">
    <property type="entry name" value="C-terminal effector domain of the bipartite response regulators"/>
    <property type="match status" value="1"/>
</dbReference>
<keyword evidence="2" id="KW-0238">DNA-binding</keyword>
<protein>
    <submittedName>
        <fullName evidence="6">Helix-turn-helix transcriptional regulator</fullName>
    </submittedName>
</protein>
<dbReference type="CDD" id="cd06170">
    <property type="entry name" value="LuxR_C_like"/>
    <property type="match status" value="1"/>
</dbReference>
<proteinExistence type="predicted"/>
<keyword evidence="3" id="KW-0804">Transcription</keyword>
<feature type="domain" description="HTH luxR-type" evidence="5">
    <location>
        <begin position="423"/>
        <end position="488"/>
    </location>
</feature>
<dbReference type="PANTHER" id="PTHR44688">
    <property type="entry name" value="DNA-BINDING TRANSCRIPTIONAL ACTIVATOR DEVR_DOSR"/>
    <property type="match status" value="1"/>
</dbReference>
<feature type="transmembrane region" description="Helical" evidence="4">
    <location>
        <begin position="250"/>
        <end position="267"/>
    </location>
</feature>
<feature type="transmembrane region" description="Helical" evidence="4">
    <location>
        <begin position="122"/>
        <end position="143"/>
    </location>
</feature>
<keyword evidence="1" id="KW-0805">Transcription regulation</keyword>
<feature type="transmembrane region" description="Helical" evidence="4">
    <location>
        <begin position="155"/>
        <end position="174"/>
    </location>
</feature>